<dbReference type="CDD" id="cd00042">
    <property type="entry name" value="CY"/>
    <property type="match status" value="1"/>
</dbReference>
<feature type="domain" description="Cystatin" evidence="4">
    <location>
        <begin position="32"/>
        <end position="124"/>
    </location>
</feature>
<evidence type="ECO:0000313" key="6">
    <source>
        <dbReference type="Proteomes" id="UP001141806"/>
    </source>
</evidence>
<dbReference type="AlphaFoldDB" id="A0A9Q0KES5"/>
<evidence type="ECO:0000256" key="1">
    <source>
        <dbReference type="ARBA" id="ARBA00022690"/>
    </source>
</evidence>
<evidence type="ECO:0000256" key="2">
    <source>
        <dbReference type="ARBA" id="ARBA00022704"/>
    </source>
</evidence>
<gene>
    <name evidence="5" type="ORF">NE237_015707</name>
</gene>
<proteinExistence type="predicted"/>
<keyword evidence="1" id="KW-0646">Protease inhibitor</keyword>
<dbReference type="GO" id="GO:0004869">
    <property type="term" value="F:cysteine-type endopeptidase inhibitor activity"/>
    <property type="evidence" value="ECO:0007669"/>
    <property type="project" value="UniProtKB-KW"/>
</dbReference>
<dbReference type="OrthoDB" id="2016588at2759"/>
<dbReference type="PANTHER" id="PTHR47364">
    <property type="entry name" value="CYSTEINE PROTEINASE INHIBITOR 5"/>
    <property type="match status" value="1"/>
</dbReference>
<keyword evidence="3" id="KW-0732">Signal</keyword>
<dbReference type="SUPFAM" id="SSF54403">
    <property type="entry name" value="Cystatin/monellin"/>
    <property type="match status" value="1"/>
</dbReference>
<evidence type="ECO:0000259" key="4">
    <source>
        <dbReference type="SMART" id="SM00043"/>
    </source>
</evidence>
<dbReference type="Pfam" id="PF16845">
    <property type="entry name" value="SQAPI"/>
    <property type="match status" value="1"/>
</dbReference>
<sequence length="124" mass="13903">MKIQLSLLLTVFFIFLVSFILTTDGDGGTKTGLPGGWQAIPTKDVKKDPHVKEIAEFAVEEHNRDAKTELKYKRVVRGETQVVAGTNYRLLIAADDGGVSKKYLAVVYERPWEGFKNLTSFKQI</sequence>
<dbReference type="PANTHER" id="PTHR47364:SF2">
    <property type="entry name" value="CYSTEINE PROTEINASE INHIBITOR 5"/>
    <property type="match status" value="1"/>
</dbReference>
<keyword evidence="6" id="KW-1185">Reference proteome</keyword>
<organism evidence="5 6">
    <name type="scientific">Protea cynaroides</name>
    <dbReference type="NCBI Taxonomy" id="273540"/>
    <lineage>
        <taxon>Eukaryota</taxon>
        <taxon>Viridiplantae</taxon>
        <taxon>Streptophyta</taxon>
        <taxon>Embryophyta</taxon>
        <taxon>Tracheophyta</taxon>
        <taxon>Spermatophyta</taxon>
        <taxon>Magnoliopsida</taxon>
        <taxon>Proteales</taxon>
        <taxon>Proteaceae</taxon>
        <taxon>Protea</taxon>
    </lineage>
</organism>
<dbReference type="SMART" id="SM00043">
    <property type="entry name" value="CY"/>
    <property type="match status" value="1"/>
</dbReference>
<feature type="signal peptide" evidence="3">
    <location>
        <begin position="1"/>
        <end position="25"/>
    </location>
</feature>
<dbReference type="EMBL" id="JAMYWD010000006">
    <property type="protein sequence ID" value="KAJ4969006.1"/>
    <property type="molecule type" value="Genomic_DNA"/>
</dbReference>
<protein>
    <recommendedName>
        <fullName evidence="4">Cystatin domain-containing protein</fullName>
    </recommendedName>
</protein>
<name>A0A9Q0KES5_9MAGN</name>
<reference evidence="5" key="1">
    <citation type="journal article" date="2023" name="Plant J.">
        <title>The genome of the king protea, Protea cynaroides.</title>
        <authorList>
            <person name="Chang J."/>
            <person name="Duong T.A."/>
            <person name="Schoeman C."/>
            <person name="Ma X."/>
            <person name="Roodt D."/>
            <person name="Barker N."/>
            <person name="Li Z."/>
            <person name="Van de Peer Y."/>
            <person name="Mizrachi E."/>
        </authorList>
    </citation>
    <scope>NUCLEOTIDE SEQUENCE</scope>
    <source>
        <tissue evidence="5">Young leaves</tissue>
    </source>
</reference>
<evidence type="ECO:0000256" key="3">
    <source>
        <dbReference type="SAM" id="SignalP"/>
    </source>
</evidence>
<feature type="chain" id="PRO_5040456816" description="Cystatin domain-containing protein" evidence="3">
    <location>
        <begin position="26"/>
        <end position="124"/>
    </location>
</feature>
<dbReference type="InterPro" id="IPR000010">
    <property type="entry name" value="Cystatin_dom"/>
</dbReference>
<comment type="caution">
    <text evidence="5">The sequence shown here is derived from an EMBL/GenBank/DDBJ whole genome shotgun (WGS) entry which is preliminary data.</text>
</comment>
<evidence type="ECO:0000313" key="5">
    <source>
        <dbReference type="EMBL" id="KAJ4969006.1"/>
    </source>
</evidence>
<dbReference type="Proteomes" id="UP001141806">
    <property type="component" value="Unassembled WGS sequence"/>
</dbReference>
<keyword evidence="2" id="KW-0789">Thiol protease inhibitor</keyword>
<dbReference type="Gene3D" id="3.10.450.10">
    <property type="match status" value="1"/>
</dbReference>
<dbReference type="InterPro" id="IPR046350">
    <property type="entry name" value="Cystatin_sf"/>
</dbReference>
<accession>A0A9Q0KES5</accession>